<dbReference type="InterPro" id="IPR038766">
    <property type="entry name" value="Membrane_comp_ABC_pdt"/>
</dbReference>
<feature type="transmembrane region" description="Helical" evidence="6">
    <location>
        <begin position="253"/>
        <end position="279"/>
    </location>
</feature>
<evidence type="ECO:0000256" key="2">
    <source>
        <dbReference type="ARBA" id="ARBA00022475"/>
    </source>
</evidence>
<feature type="domain" description="ABC3 transporter permease C-terminal" evidence="7">
    <location>
        <begin position="212"/>
        <end position="329"/>
    </location>
</feature>
<feature type="domain" description="ABC3 transporter permease C-terminal" evidence="7">
    <location>
        <begin position="650"/>
        <end position="763"/>
    </location>
</feature>
<evidence type="ECO:0000256" key="1">
    <source>
        <dbReference type="ARBA" id="ARBA00004651"/>
    </source>
</evidence>
<accession>A0ABT5L3N2</accession>
<name>A0ABT5L3N2_9ALTE</name>
<organism evidence="8 9">
    <name type="scientific">Alteromonas gilva</name>
    <dbReference type="NCBI Taxonomy" id="2987522"/>
    <lineage>
        <taxon>Bacteria</taxon>
        <taxon>Pseudomonadati</taxon>
        <taxon>Pseudomonadota</taxon>
        <taxon>Gammaproteobacteria</taxon>
        <taxon>Alteromonadales</taxon>
        <taxon>Alteromonadaceae</taxon>
        <taxon>Alteromonas/Salinimonas group</taxon>
        <taxon>Alteromonas</taxon>
    </lineage>
</organism>
<evidence type="ECO:0000259" key="7">
    <source>
        <dbReference type="Pfam" id="PF02687"/>
    </source>
</evidence>
<feature type="transmembrane region" description="Helical" evidence="6">
    <location>
        <begin position="649"/>
        <end position="670"/>
    </location>
</feature>
<feature type="transmembrane region" description="Helical" evidence="6">
    <location>
        <begin position="210"/>
        <end position="233"/>
    </location>
</feature>
<dbReference type="EMBL" id="JAQQXP010000001">
    <property type="protein sequence ID" value="MDC8831482.1"/>
    <property type="molecule type" value="Genomic_DNA"/>
</dbReference>
<keyword evidence="3 6" id="KW-0812">Transmembrane</keyword>
<keyword evidence="5 6" id="KW-0472">Membrane</keyword>
<evidence type="ECO:0000256" key="5">
    <source>
        <dbReference type="ARBA" id="ARBA00023136"/>
    </source>
</evidence>
<evidence type="ECO:0000256" key="4">
    <source>
        <dbReference type="ARBA" id="ARBA00022989"/>
    </source>
</evidence>
<keyword evidence="2" id="KW-1003">Cell membrane</keyword>
<feature type="transmembrane region" description="Helical" evidence="6">
    <location>
        <begin position="309"/>
        <end position="329"/>
    </location>
</feature>
<dbReference type="RefSeq" id="WP_273640813.1">
    <property type="nucleotide sequence ID" value="NZ_JAQQXP010000001.1"/>
</dbReference>
<comment type="caution">
    <text evidence="8">The sequence shown here is derived from an EMBL/GenBank/DDBJ whole genome shotgun (WGS) entry which is preliminary data.</text>
</comment>
<protein>
    <recommendedName>
        <fullName evidence="7">ABC3 transporter permease C-terminal domain-containing protein</fullName>
    </recommendedName>
</protein>
<keyword evidence="4 6" id="KW-1133">Transmembrane helix</keyword>
<dbReference type="PANTHER" id="PTHR30287:SF2">
    <property type="entry name" value="BLL1001 PROTEIN"/>
    <property type="match status" value="1"/>
</dbReference>
<feature type="transmembrane region" description="Helical" evidence="6">
    <location>
        <begin position="32"/>
        <end position="51"/>
    </location>
</feature>
<evidence type="ECO:0000313" key="8">
    <source>
        <dbReference type="EMBL" id="MDC8831482.1"/>
    </source>
</evidence>
<dbReference type="Proteomes" id="UP001218788">
    <property type="component" value="Unassembled WGS sequence"/>
</dbReference>
<proteinExistence type="predicted"/>
<dbReference type="InterPro" id="IPR003838">
    <property type="entry name" value="ABC3_permease_C"/>
</dbReference>
<feature type="transmembrane region" description="Helical" evidence="6">
    <location>
        <begin position="378"/>
        <end position="401"/>
    </location>
</feature>
<feature type="transmembrane region" description="Helical" evidence="6">
    <location>
        <begin position="740"/>
        <end position="760"/>
    </location>
</feature>
<evidence type="ECO:0000256" key="6">
    <source>
        <dbReference type="SAM" id="Phobius"/>
    </source>
</evidence>
<sequence>MQRRHSSAFWRAIKLALAVQFATYRQRLWEPLLIIVAIFIACAGLTAVTLINHGAGEQLNTLSVGPVTVHEQVSAIDSDTPLTQADYARLRQLGMDYLVAYVQSSSGDVALDTLALMSHLPDDNAAQRPSAQQDDAVGFSGAPDLQDINEYYQGEVTPVSHPLSGLAVVRKLTPGTRQQLINALPAHLQIAPVDQRSNGSNLSDSFRLNLWAMGTLMLLVSVFIIFNALNLLLAARIPTLVKLRQLGIHQSTLLMVLVFEMLLLALLGAASGAVTGAALTTRLTPALSAMYQLLFDSAFNDPQLSLATLLLHSSMLSLAAVGAIAVVAFQRIKQRLSLRNGSVATQRGYNRPARWLLLLGAVVAMVVGIRWLDSQLAALLYIGLVLVIGCISVIMLMPVMLRWLASIVPGKRAVLHWSAHNAIALSRRTKLAACAFFIALAANIGMNVMVDSFRTATQSWLEQRLFAPFYVNTNEAGDLSGRDDAPVVLLARYAKDVRFANQTVELRSFPKASRFQRHLMSDKHSPDAWSLFYAGDGVFINQQLAYRQAIGLGDRLELPLNDTLTSATVVGIYPDYGNPYAQILVPDITLKQNYDGVGAYAVMAASAELDSLKQWLEEVAPDARVVARERLIEQSMVVFSRTFATTDTLNIVTMLVAALSFFVSISLLMLDITPQLLLLRTAGVGQLSIKLSLFAQYCFIALSCALIAIPFALLLAWLLVAKVNRFAFHWTYPLMLEPVVIAQTLLVGMGILLVLLLLPLGRLKAKFSSQQWGF</sequence>
<comment type="subcellular location">
    <subcellularLocation>
        <location evidence="1">Cell membrane</location>
        <topology evidence="1">Multi-pass membrane protein</topology>
    </subcellularLocation>
</comment>
<dbReference type="Pfam" id="PF02687">
    <property type="entry name" value="FtsX"/>
    <property type="match status" value="2"/>
</dbReference>
<reference evidence="8 9" key="1">
    <citation type="submission" date="2022-10" db="EMBL/GenBank/DDBJ databases">
        <title>Alteromonas sp. chi3 Genome sequencing.</title>
        <authorList>
            <person name="Park S."/>
        </authorList>
    </citation>
    <scope>NUCLEOTIDE SEQUENCE [LARGE SCALE GENOMIC DNA]</scope>
    <source>
        <strain evidence="9">chi3</strain>
    </source>
</reference>
<feature type="transmembrane region" description="Helical" evidence="6">
    <location>
        <begin position="691"/>
        <end position="720"/>
    </location>
</feature>
<evidence type="ECO:0000256" key="3">
    <source>
        <dbReference type="ARBA" id="ARBA00022692"/>
    </source>
</evidence>
<feature type="transmembrane region" description="Helical" evidence="6">
    <location>
        <begin position="431"/>
        <end position="450"/>
    </location>
</feature>
<evidence type="ECO:0000313" key="9">
    <source>
        <dbReference type="Proteomes" id="UP001218788"/>
    </source>
</evidence>
<feature type="transmembrane region" description="Helical" evidence="6">
    <location>
        <begin position="355"/>
        <end position="372"/>
    </location>
</feature>
<gene>
    <name evidence="8" type="ORF">OIK42_11990</name>
</gene>
<dbReference type="PANTHER" id="PTHR30287">
    <property type="entry name" value="MEMBRANE COMPONENT OF PREDICTED ABC SUPERFAMILY METABOLITE UPTAKE TRANSPORTER"/>
    <property type="match status" value="1"/>
</dbReference>
<keyword evidence="9" id="KW-1185">Reference proteome</keyword>